<gene>
    <name evidence="2" type="ORF">F1193_10150</name>
</gene>
<evidence type="ECO:0000313" key="2">
    <source>
        <dbReference type="EMBL" id="KAA5601157.1"/>
    </source>
</evidence>
<keyword evidence="2" id="KW-0547">Nucleotide-binding</keyword>
<dbReference type="InterPro" id="IPR003593">
    <property type="entry name" value="AAA+_ATPase"/>
</dbReference>
<proteinExistence type="predicted"/>
<feature type="domain" description="AAA+ ATPase" evidence="1">
    <location>
        <begin position="45"/>
        <end position="226"/>
    </location>
</feature>
<dbReference type="Gene3D" id="3.40.50.300">
    <property type="entry name" value="P-loop containing nucleotide triphosphate hydrolases"/>
    <property type="match status" value="1"/>
</dbReference>
<protein>
    <submittedName>
        <fullName evidence="2">ATP-binding protein</fullName>
    </submittedName>
</protein>
<dbReference type="PANTHER" id="PTHR42957">
    <property type="entry name" value="HELICASE MJ1565-RELATED"/>
    <property type="match status" value="1"/>
</dbReference>
<keyword evidence="2" id="KW-0067">ATP-binding</keyword>
<dbReference type="InterPro" id="IPR027417">
    <property type="entry name" value="P-loop_NTPase"/>
</dbReference>
<dbReference type="PANTHER" id="PTHR42957:SF1">
    <property type="entry name" value="HELICASE MJ1565-RELATED"/>
    <property type="match status" value="1"/>
</dbReference>
<comment type="caution">
    <text evidence="2">The sequence shown here is derived from an EMBL/GenBank/DDBJ whole genome shotgun (WGS) entry which is preliminary data.</text>
</comment>
<dbReference type="EMBL" id="VWPL01000015">
    <property type="protein sequence ID" value="KAA5601157.1"/>
    <property type="molecule type" value="Genomic_DNA"/>
</dbReference>
<name>A0A5M6HZV8_9HYPH</name>
<reference evidence="2 3" key="1">
    <citation type="submission" date="2019-09" db="EMBL/GenBank/DDBJ databases">
        <title>Draft Whole-Genome sequence of Blastochloris sulfoviridis DSM 729.</title>
        <authorList>
            <person name="Meyer T.E."/>
            <person name="Kyndt J.A."/>
        </authorList>
    </citation>
    <scope>NUCLEOTIDE SEQUENCE [LARGE SCALE GENOMIC DNA]</scope>
    <source>
        <strain evidence="2 3">DSM 729</strain>
    </source>
</reference>
<dbReference type="GO" id="GO:0005524">
    <property type="term" value="F:ATP binding"/>
    <property type="evidence" value="ECO:0007669"/>
    <property type="project" value="UniProtKB-KW"/>
</dbReference>
<dbReference type="SUPFAM" id="SSF52540">
    <property type="entry name" value="P-loop containing nucleoside triphosphate hydrolases"/>
    <property type="match status" value="1"/>
</dbReference>
<accession>A0A5M6HZV8</accession>
<dbReference type="Proteomes" id="UP000323886">
    <property type="component" value="Unassembled WGS sequence"/>
</dbReference>
<dbReference type="AlphaFoldDB" id="A0A5M6HZV8"/>
<dbReference type="InterPro" id="IPR002789">
    <property type="entry name" value="HerA_central"/>
</dbReference>
<dbReference type="InterPro" id="IPR014588">
    <property type="entry name" value="ATPase_Atu1862_pred"/>
</dbReference>
<dbReference type="PIRSF" id="PIRSF034081">
    <property type="entry name" value="ATPase_Atu1862"/>
    <property type="match status" value="1"/>
</dbReference>
<dbReference type="OrthoDB" id="9768060at2"/>
<organism evidence="2 3">
    <name type="scientific">Blastochloris sulfoviridis</name>
    <dbReference type="NCBI Taxonomy" id="50712"/>
    <lineage>
        <taxon>Bacteria</taxon>
        <taxon>Pseudomonadati</taxon>
        <taxon>Pseudomonadota</taxon>
        <taxon>Alphaproteobacteria</taxon>
        <taxon>Hyphomicrobiales</taxon>
        <taxon>Blastochloridaceae</taxon>
        <taxon>Blastochloris</taxon>
    </lineage>
</organism>
<dbReference type="SMART" id="SM00382">
    <property type="entry name" value="AAA"/>
    <property type="match status" value="1"/>
</dbReference>
<evidence type="ECO:0000259" key="1">
    <source>
        <dbReference type="SMART" id="SM00382"/>
    </source>
</evidence>
<sequence>MAPARGQSPALRGQWAFGAGRVSLEIVLGASAGGAAATIDLEELLATRLLVQGNSGSGKSHLLRRILEQSAPHVQQIVIDPEGDFVSLADKFQHIVVDANRSEADLDCIAARVRERRVSVVLNLENLEQSLQLRAAAIFLDGLFEAPRAHWYPALVVVDEAQLFAPMASGDVSDEARRVSLTAMVNLMCRGRKRGLAGIIATQRLAKLAKNVAAEASNFLMGRTMLDIDMARAADLLGMERRQAEMFRDLPRGSFVGLGPAIARRAVQIKVGSVETASRGVTPRLMPPPDMSDADSEEILAPAPVSAPRIVERKPPPAPSTTDIFAEIARAEEAAAPDEESATPMLSAEERDHRCRQIVHEMVSDETGSRPEGALYQDFQIRCRIQRLPGALPGLDEFRGWLEDGRAGVTPEEAATEAWRRVVDVARTVPSDLRGVFVLFAHAAMRGEPCPSDLDVARMCGTRSVGRARNRLQQLDRQGAIVLRNTMKGARIAVLPDLGWETLAGDPAAPARDGAVERLAG</sequence>
<dbReference type="Pfam" id="PF01935">
    <property type="entry name" value="DUF87"/>
    <property type="match status" value="1"/>
</dbReference>
<dbReference type="InterPro" id="IPR008571">
    <property type="entry name" value="HerA-like"/>
</dbReference>
<evidence type="ECO:0000313" key="3">
    <source>
        <dbReference type="Proteomes" id="UP000323886"/>
    </source>
</evidence>
<keyword evidence="3" id="KW-1185">Reference proteome</keyword>